<name>A0A238ZR78_9FLAO</name>
<keyword evidence="2" id="KW-1185">Reference proteome</keyword>
<sequence length="38" mass="4500">MTTKYLYSIKRLMFILQEATNDDTILENGLNIQPIKRN</sequence>
<evidence type="ECO:0000313" key="1">
    <source>
        <dbReference type="EMBL" id="SNR85153.1"/>
    </source>
</evidence>
<dbReference type="EMBL" id="FZNY01000003">
    <property type="protein sequence ID" value="SNR85153.1"/>
    <property type="molecule type" value="Genomic_DNA"/>
</dbReference>
<dbReference type="Proteomes" id="UP000198379">
    <property type="component" value="Unassembled WGS sequence"/>
</dbReference>
<dbReference type="AlphaFoldDB" id="A0A238ZR78"/>
<evidence type="ECO:0000313" key="2">
    <source>
        <dbReference type="Proteomes" id="UP000198379"/>
    </source>
</evidence>
<gene>
    <name evidence="1" type="ORF">SAMN06265376_103404</name>
</gene>
<accession>A0A238ZR78</accession>
<proteinExistence type="predicted"/>
<reference evidence="1 2" key="1">
    <citation type="submission" date="2017-06" db="EMBL/GenBank/DDBJ databases">
        <authorList>
            <person name="Kim H.J."/>
            <person name="Triplett B.A."/>
        </authorList>
    </citation>
    <scope>NUCLEOTIDE SEQUENCE [LARGE SCALE GENOMIC DNA]</scope>
    <source>
        <strain evidence="1 2">DSM 25597</strain>
    </source>
</reference>
<organism evidence="1 2">
    <name type="scientific">Dokdonia pacifica</name>
    <dbReference type="NCBI Taxonomy" id="1627892"/>
    <lineage>
        <taxon>Bacteria</taxon>
        <taxon>Pseudomonadati</taxon>
        <taxon>Bacteroidota</taxon>
        <taxon>Flavobacteriia</taxon>
        <taxon>Flavobacteriales</taxon>
        <taxon>Flavobacteriaceae</taxon>
        <taxon>Dokdonia</taxon>
    </lineage>
</organism>
<protein>
    <submittedName>
        <fullName evidence="1">Uncharacterized protein</fullName>
    </submittedName>
</protein>